<sequence length="53" mass="6539">MAHYIVFFFDLLVRKIKSINCFIIYVNIIKEERIEIAVLFQFFLVTRYYLRTS</sequence>
<evidence type="ECO:0000313" key="1">
    <source>
        <dbReference type="EMBL" id="EUR75576.1"/>
    </source>
</evidence>
<dbReference type="Proteomes" id="UP000030688">
    <property type="component" value="Unassembled WGS sequence"/>
</dbReference>
<organism evidence="1 2">
    <name type="scientific">Plasmodium falciparum (isolate 7G8)</name>
    <dbReference type="NCBI Taxonomy" id="57266"/>
    <lineage>
        <taxon>Eukaryota</taxon>
        <taxon>Sar</taxon>
        <taxon>Alveolata</taxon>
        <taxon>Apicomplexa</taxon>
        <taxon>Aconoidasida</taxon>
        <taxon>Haemosporida</taxon>
        <taxon>Plasmodiidae</taxon>
        <taxon>Plasmodium</taxon>
        <taxon>Plasmodium (Laverania)</taxon>
    </lineage>
</organism>
<name>W7FBT7_PLAF8</name>
<dbReference type="AlphaFoldDB" id="W7FBT7"/>
<reference evidence="1 2" key="2">
    <citation type="submission" date="2013-02" db="EMBL/GenBank/DDBJ databases">
        <title>The Genome Sequence of Plasmodium falciparum 7G8.</title>
        <authorList>
            <consortium name="The Broad Institute Genome Sequencing Platform"/>
            <consortium name="The Broad Institute Genome Sequencing Center for Infectious Disease"/>
            <person name="Neafsey D."/>
            <person name="Cheeseman I."/>
            <person name="Volkman S."/>
            <person name="Adams J."/>
            <person name="Walker B."/>
            <person name="Young S.K."/>
            <person name="Zeng Q."/>
            <person name="Gargeya S."/>
            <person name="Fitzgerald M."/>
            <person name="Haas B."/>
            <person name="Abouelleil A."/>
            <person name="Alvarado L."/>
            <person name="Arachchi H.M."/>
            <person name="Berlin A.M."/>
            <person name="Chapman S.B."/>
            <person name="Dewar J."/>
            <person name="Goldberg J."/>
            <person name="Griggs A."/>
            <person name="Gujja S."/>
            <person name="Hansen M."/>
            <person name="Howarth C."/>
            <person name="Imamovic A."/>
            <person name="Larimer J."/>
            <person name="McCowan C."/>
            <person name="Murphy C."/>
            <person name="Neiman D."/>
            <person name="Pearson M."/>
            <person name="Priest M."/>
            <person name="Roberts A."/>
            <person name="Saif S."/>
            <person name="Shea T."/>
            <person name="Sisk P."/>
            <person name="Sykes S."/>
            <person name="Wortman J."/>
            <person name="Nusbaum C."/>
            <person name="Birren B."/>
        </authorList>
    </citation>
    <scope>NUCLEOTIDE SEQUENCE [LARGE SCALE GENOMIC DNA]</scope>
    <source>
        <strain evidence="1 2">7G8</strain>
    </source>
</reference>
<dbReference type="EMBL" id="KE123596">
    <property type="protein sequence ID" value="EUR75576.1"/>
    <property type="molecule type" value="Genomic_DNA"/>
</dbReference>
<reference evidence="2" key="1">
    <citation type="submission" date="2007-11" db="EMBL/GenBank/DDBJ databases">
        <authorList>
            <consortium name="The Broad Institute Genome Sequencing Platform"/>
            <person name="Volkman S.K."/>
            <person name="Daily J.P."/>
            <person name="Sarr O."/>
            <person name="Ndiaye D."/>
            <person name="Ndir O."/>
            <person name="Mboup S."/>
            <person name="Lukens A."/>
            <person name="Stange-Thomann N."/>
            <person name="Mauceli E."/>
            <person name="Gnerre S."/>
            <person name="Jaffe D."/>
            <person name="Zainoun J."/>
            <person name="Wiegand R.C."/>
            <person name="Birren B."/>
            <person name="Galagan J."/>
            <person name="Lander E."/>
            <person name="Wirth D.F."/>
        </authorList>
    </citation>
    <scope>NUCLEOTIDE SEQUENCE [LARGE SCALE GENOMIC DNA]</scope>
    <source>
        <strain evidence="2">7G8</strain>
    </source>
</reference>
<gene>
    <name evidence="1" type="ORF">PFBG_01317</name>
</gene>
<proteinExistence type="predicted"/>
<evidence type="ECO:0000313" key="2">
    <source>
        <dbReference type="Proteomes" id="UP000030688"/>
    </source>
</evidence>
<accession>W7FBT7</accession>
<protein>
    <submittedName>
        <fullName evidence="1">Uncharacterized protein</fullName>
    </submittedName>
</protein>